<keyword evidence="2" id="KW-1185">Reference proteome</keyword>
<proteinExistence type="predicted"/>
<evidence type="ECO:0000313" key="2">
    <source>
        <dbReference type="Proteomes" id="UP001530400"/>
    </source>
</evidence>
<accession>A0ABD3PF32</accession>
<dbReference type="AlphaFoldDB" id="A0ABD3PF32"/>
<dbReference type="EMBL" id="JALLPJ020000638">
    <property type="protein sequence ID" value="KAL3786710.1"/>
    <property type="molecule type" value="Genomic_DNA"/>
</dbReference>
<evidence type="ECO:0000313" key="1">
    <source>
        <dbReference type="EMBL" id="KAL3786710.1"/>
    </source>
</evidence>
<organism evidence="1 2">
    <name type="scientific">Cyclotella atomus</name>
    <dbReference type="NCBI Taxonomy" id="382360"/>
    <lineage>
        <taxon>Eukaryota</taxon>
        <taxon>Sar</taxon>
        <taxon>Stramenopiles</taxon>
        <taxon>Ochrophyta</taxon>
        <taxon>Bacillariophyta</taxon>
        <taxon>Coscinodiscophyceae</taxon>
        <taxon>Thalassiosirophycidae</taxon>
        <taxon>Stephanodiscales</taxon>
        <taxon>Stephanodiscaceae</taxon>
        <taxon>Cyclotella</taxon>
    </lineage>
</organism>
<dbReference type="Proteomes" id="UP001530400">
    <property type="component" value="Unassembled WGS sequence"/>
</dbReference>
<gene>
    <name evidence="1" type="ORF">ACHAWO_006153</name>
</gene>
<reference evidence="1 2" key="1">
    <citation type="submission" date="2024-10" db="EMBL/GenBank/DDBJ databases">
        <title>Updated reference genomes for cyclostephanoid diatoms.</title>
        <authorList>
            <person name="Roberts W.R."/>
            <person name="Alverson A.J."/>
        </authorList>
    </citation>
    <scope>NUCLEOTIDE SEQUENCE [LARGE SCALE GENOMIC DNA]</scope>
    <source>
        <strain evidence="1 2">AJA010-31</strain>
    </source>
</reference>
<comment type="caution">
    <text evidence="1">The sequence shown here is derived from an EMBL/GenBank/DDBJ whole genome shotgun (WGS) entry which is preliminary data.</text>
</comment>
<sequence length="90" mass="10455">MTPDKKFEALLAFTSTIHEYDVWVHDNEGDMGQLVKSLAAVWRNLLKKSDAEIGWDVEYTKPAVYALLQQFKEKVEGMDDCYDMGKFKFE</sequence>
<name>A0ABD3PF32_9STRA</name>
<protein>
    <submittedName>
        <fullName evidence="1">Uncharacterized protein</fullName>
    </submittedName>
</protein>